<proteinExistence type="predicted"/>
<protein>
    <submittedName>
        <fullName evidence="6">Spermidine/putrescine transport system ATP-binding protein</fullName>
    </submittedName>
</protein>
<dbReference type="InterPro" id="IPR027417">
    <property type="entry name" value="P-loop_NTPase"/>
</dbReference>
<dbReference type="InterPro" id="IPR008995">
    <property type="entry name" value="Mo/tungstate-bd_C_term_dom"/>
</dbReference>
<dbReference type="EMBL" id="JARXVE010000018">
    <property type="protein sequence ID" value="MDH6199295.1"/>
    <property type="molecule type" value="Genomic_DNA"/>
</dbReference>
<reference evidence="6 7" key="1">
    <citation type="submission" date="2023-04" db="EMBL/GenBank/DDBJ databases">
        <title>Forest soil microbial communities from Buena Vista Peninsula, Colon Province, Panama.</title>
        <authorList>
            <person name="Bouskill N."/>
        </authorList>
    </citation>
    <scope>NUCLEOTIDE SEQUENCE [LARGE SCALE GENOMIC DNA]</scope>
    <source>
        <strain evidence="6 7">AC80</strain>
    </source>
</reference>
<dbReference type="PROSITE" id="PS00211">
    <property type="entry name" value="ABC_TRANSPORTER_1"/>
    <property type="match status" value="1"/>
</dbReference>
<feature type="region of interest" description="Disordered" evidence="4">
    <location>
        <begin position="346"/>
        <end position="368"/>
    </location>
</feature>
<dbReference type="Pfam" id="PF00005">
    <property type="entry name" value="ABC_tran"/>
    <property type="match status" value="1"/>
</dbReference>
<organism evidence="6 7">
    <name type="scientific">Mycolicibacterium frederiksbergense</name>
    <dbReference type="NCBI Taxonomy" id="117567"/>
    <lineage>
        <taxon>Bacteria</taxon>
        <taxon>Bacillati</taxon>
        <taxon>Actinomycetota</taxon>
        <taxon>Actinomycetes</taxon>
        <taxon>Mycobacteriales</taxon>
        <taxon>Mycobacteriaceae</taxon>
        <taxon>Mycolicibacterium</taxon>
    </lineage>
</organism>
<evidence type="ECO:0000313" key="6">
    <source>
        <dbReference type="EMBL" id="MDH6199295.1"/>
    </source>
</evidence>
<keyword evidence="3 6" id="KW-0067">ATP-binding</keyword>
<dbReference type="PROSITE" id="PS50893">
    <property type="entry name" value="ABC_TRANSPORTER_2"/>
    <property type="match status" value="1"/>
</dbReference>
<dbReference type="InterPro" id="IPR050093">
    <property type="entry name" value="ABC_SmlMolc_Importer"/>
</dbReference>
<accession>A0ABT6LBC6</accession>
<name>A0ABT6LBC6_9MYCO</name>
<dbReference type="SUPFAM" id="SSF50331">
    <property type="entry name" value="MOP-like"/>
    <property type="match status" value="1"/>
</dbReference>
<dbReference type="Pfam" id="PF08402">
    <property type="entry name" value="TOBE_2"/>
    <property type="match status" value="1"/>
</dbReference>
<evidence type="ECO:0000313" key="7">
    <source>
        <dbReference type="Proteomes" id="UP001160130"/>
    </source>
</evidence>
<dbReference type="Gene3D" id="3.40.50.300">
    <property type="entry name" value="P-loop containing nucleotide triphosphate hydrolases"/>
    <property type="match status" value="1"/>
</dbReference>
<evidence type="ECO:0000256" key="3">
    <source>
        <dbReference type="ARBA" id="ARBA00022840"/>
    </source>
</evidence>
<dbReference type="SMART" id="SM00382">
    <property type="entry name" value="AAA"/>
    <property type="match status" value="1"/>
</dbReference>
<comment type="caution">
    <text evidence="6">The sequence shown here is derived from an EMBL/GenBank/DDBJ whole genome shotgun (WGS) entry which is preliminary data.</text>
</comment>
<keyword evidence="2" id="KW-0547">Nucleotide-binding</keyword>
<evidence type="ECO:0000256" key="4">
    <source>
        <dbReference type="SAM" id="MobiDB-lite"/>
    </source>
</evidence>
<dbReference type="InterPro" id="IPR017871">
    <property type="entry name" value="ABC_transporter-like_CS"/>
</dbReference>
<dbReference type="InterPro" id="IPR003439">
    <property type="entry name" value="ABC_transporter-like_ATP-bd"/>
</dbReference>
<dbReference type="Proteomes" id="UP001160130">
    <property type="component" value="Unassembled WGS sequence"/>
</dbReference>
<dbReference type="InterPro" id="IPR003593">
    <property type="entry name" value="AAA+_ATPase"/>
</dbReference>
<evidence type="ECO:0000259" key="5">
    <source>
        <dbReference type="PROSITE" id="PS50893"/>
    </source>
</evidence>
<dbReference type="InterPro" id="IPR013611">
    <property type="entry name" value="Transp-assoc_OB_typ2"/>
</dbReference>
<keyword evidence="1" id="KW-0813">Transport</keyword>
<sequence>MSRPDTPEACGLTLSSLTKTYGGKTVLHAIDLDVRPGELVTLLGPSGCGKSTVLKIIGGFEQPTTGRVAIGGTEVTRTPARERGTGIVFQQYSLFPHITAAQNIEFGLKVKRVGRAERRARCAELLTLVGLEEHGGKYPHQLSGGQQQRVALARALAVEPRVLLLDEPLSALDALVRERLREEIVRIHRERGTTTIMVTHDQEEALAMADRVAVMHEGRVAQFDTPHGIYSAPEPGFVAGFIGVMNRLRPEEITATTVRVLGETLPRTQLTIDASGEVLIRPEDLELVAQRDGGALITDLTLRGGFTSASVLLDDLDRSVRVDLPTGRAADLRPGDRVRVSMAHRHPVPPQLHPWDITSNGTKERATA</sequence>
<dbReference type="SUPFAM" id="SSF52540">
    <property type="entry name" value="P-loop containing nucleoside triphosphate hydrolases"/>
    <property type="match status" value="1"/>
</dbReference>
<keyword evidence="7" id="KW-1185">Reference proteome</keyword>
<gene>
    <name evidence="6" type="ORF">M2272_005965</name>
</gene>
<evidence type="ECO:0000256" key="1">
    <source>
        <dbReference type="ARBA" id="ARBA00022448"/>
    </source>
</evidence>
<evidence type="ECO:0000256" key="2">
    <source>
        <dbReference type="ARBA" id="ARBA00022741"/>
    </source>
</evidence>
<feature type="domain" description="ABC transporter" evidence="5">
    <location>
        <begin position="12"/>
        <end position="242"/>
    </location>
</feature>
<dbReference type="PANTHER" id="PTHR42781">
    <property type="entry name" value="SPERMIDINE/PUTRESCINE IMPORT ATP-BINDING PROTEIN POTA"/>
    <property type="match status" value="1"/>
</dbReference>
<dbReference type="PANTHER" id="PTHR42781:SF4">
    <property type="entry name" value="SPERMIDINE_PUTRESCINE IMPORT ATP-BINDING PROTEIN POTA"/>
    <property type="match status" value="1"/>
</dbReference>
<dbReference type="GO" id="GO:0005524">
    <property type="term" value="F:ATP binding"/>
    <property type="evidence" value="ECO:0007669"/>
    <property type="project" value="UniProtKB-KW"/>
</dbReference>